<dbReference type="AlphaFoldDB" id="A0A0A9CQ24"/>
<organism evidence="1">
    <name type="scientific">Arundo donax</name>
    <name type="common">Giant reed</name>
    <name type="synonym">Donax arundinaceus</name>
    <dbReference type="NCBI Taxonomy" id="35708"/>
    <lineage>
        <taxon>Eukaryota</taxon>
        <taxon>Viridiplantae</taxon>
        <taxon>Streptophyta</taxon>
        <taxon>Embryophyta</taxon>
        <taxon>Tracheophyta</taxon>
        <taxon>Spermatophyta</taxon>
        <taxon>Magnoliopsida</taxon>
        <taxon>Liliopsida</taxon>
        <taxon>Poales</taxon>
        <taxon>Poaceae</taxon>
        <taxon>PACMAD clade</taxon>
        <taxon>Arundinoideae</taxon>
        <taxon>Arundineae</taxon>
        <taxon>Arundo</taxon>
    </lineage>
</organism>
<reference evidence="1" key="1">
    <citation type="submission" date="2014-09" db="EMBL/GenBank/DDBJ databases">
        <authorList>
            <person name="Magalhaes I.L.F."/>
            <person name="Oliveira U."/>
            <person name="Santos F.R."/>
            <person name="Vidigal T.H.D.A."/>
            <person name="Brescovit A.D."/>
            <person name="Santos A.J."/>
        </authorList>
    </citation>
    <scope>NUCLEOTIDE SEQUENCE</scope>
    <source>
        <tissue evidence="1">Shoot tissue taken approximately 20 cm above the soil surface</tissue>
    </source>
</reference>
<proteinExistence type="predicted"/>
<accession>A0A0A9CQ24</accession>
<dbReference type="EMBL" id="GBRH01220239">
    <property type="protein sequence ID" value="JAD77656.1"/>
    <property type="molecule type" value="Transcribed_RNA"/>
</dbReference>
<name>A0A0A9CQ24_ARUDO</name>
<reference evidence="1" key="2">
    <citation type="journal article" date="2015" name="Data Brief">
        <title>Shoot transcriptome of the giant reed, Arundo donax.</title>
        <authorList>
            <person name="Barrero R.A."/>
            <person name="Guerrero F.D."/>
            <person name="Moolhuijzen P."/>
            <person name="Goolsby J.A."/>
            <person name="Tidwell J."/>
            <person name="Bellgard S.E."/>
            <person name="Bellgard M.I."/>
        </authorList>
    </citation>
    <scope>NUCLEOTIDE SEQUENCE</scope>
    <source>
        <tissue evidence="1">Shoot tissue taken approximately 20 cm above the soil surface</tissue>
    </source>
</reference>
<protein>
    <submittedName>
        <fullName evidence="1">Uncharacterized protein</fullName>
    </submittedName>
</protein>
<sequence>MTTENCQVSRPCQESIKCYLEGTATITIKISSGLTLGLQA</sequence>
<evidence type="ECO:0000313" key="1">
    <source>
        <dbReference type="EMBL" id="JAD77656.1"/>
    </source>
</evidence>